<dbReference type="Pfam" id="PF16344">
    <property type="entry name" value="FecR_C"/>
    <property type="match status" value="1"/>
</dbReference>
<keyword evidence="1" id="KW-0812">Transmembrane</keyword>
<proteinExistence type="predicted"/>
<dbReference type="Gene3D" id="2.60.120.1440">
    <property type="match status" value="1"/>
</dbReference>
<dbReference type="EMBL" id="UOEP01000080">
    <property type="protein sequence ID" value="VAW17979.1"/>
    <property type="molecule type" value="Genomic_DNA"/>
</dbReference>
<evidence type="ECO:0000256" key="1">
    <source>
        <dbReference type="SAM" id="Phobius"/>
    </source>
</evidence>
<dbReference type="Pfam" id="PF04773">
    <property type="entry name" value="FecR"/>
    <property type="match status" value="1"/>
</dbReference>
<keyword evidence="1" id="KW-0472">Membrane</keyword>
<evidence type="ECO:0000259" key="3">
    <source>
        <dbReference type="Pfam" id="PF16344"/>
    </source>
</evidence>
<feature type="domain" description="Protein FecR C-terminal" evidence="3">
    <location>
        <begin position="264"/>
        <end position="327"/>
    </location>
</feature>
<organism evidence="4">
    <name type="scientific">hydrothermal vent metagenome</name>
    <dbReference type="NCBI Taxonomy" id="652676"/>
    <lineage>
        <taxon>unclassified sequences</taxon>
        <taxon>metagenomes</taxon>
        <taxon>ecological metagenomes</taxon>
    </lineage>
</organism>
<protein>
    <submittedName>
        <fullName evidence="4">Anti-sigma factor</fullName>
    </submittedName>
</protein>
<accession>A0A3B0U0Q6</accession>
<feature type="domain" description="FecR protein" evidence="2">
    <location>
        <begin position="120"/>
        <end position="214"/>
    </location>
</feature>
<dbReference type="InterPro" id="IPR012373">
    <property type="entry name" value="Ferrdict_sens_TM"/>
</dbReference>
<gene>
    <name evidence="4" type="ORF">MNBD_BACTEROID01-2110</name>
</gene>
<dbReference type="AlphaFoldDB" id="A0A3B0U0Q6"/>
<dbReference type="InterPro" id="IPR032508">
    <property type="entry name" value="FecR_C"/>
</dbReference>
<dbReference type="InterPro" id="IPR006860">
    <property type="entry name" value="FecR"/>
</dbReference>
<dbReference type="PANTHER" id="PTHR30273:SF2">
    <property type="entry name" value="PROTEIN FECR"/>
    <property type="match status" value="1"/>
</dbReference>
<sequence>MQMRNQSIEELLPSYFDGVLNKEDMEKVEAWKEASKGNRQLFADSLKVWEGIEHLLRMKKYNAEKALENVNIRIEKRKSLKLFTILQKVAAVLILPLLVATLYFATKTPTPKITTTEWHTINTPAGLRSEFILPDGTKVYLNSKTSLSYPIAFNNSTRDVKLTGEAYFEVAENKKQPFIVNTGKIKVEVTGTEFKASNYPDENLTEIVLASGKINLFQGEYSKEKEILRSMVPGEKATYYNNENKIYFEKVNVDKYISWKDGILMFRDDSMQEVVRRLNRWFNVDITLTGNKLKDYVYTATFQDESLIQILDLLKLSAPIDYSIKRRERKSDQTFSKMKIVIMQK</sequence>
<dbReference type="PIRSF" id="PIRSF018266">
    <property type="entry name" value="FecR"/>
    <property type="match status" value="1"/>
</dbReference>
<keyword evidence="1" id="KW-1133">Transmembrane helix</keyword>
<reference evidence="4" key="1">
    <citation type="submission" date="2018-06" db="EMBL/GenBank/DDBJ databases">
        <authorList>
            <person name="Zhirakovskaya E."/>
        </authorList>
    </citation>
    <scope>NUCLEOTIDE SEQUENCE</scope>
</reference>
<evidence type="ECO:0000259" key="2">
    <source>
        <dbReference type="Pfam" id="PF04773"/>
    </source>
</evidence>
<dbReference type="PANTHER" id="PTHR30273">
    <property type="entry name" value="PERIPLASMIC SIGNAL SENSOR AND SIGMA FACTOR ACTIVATOR FECR-RELATED"/>
    <property type="match status" value="1"/>
</dbReference>
<feature type="transmembrane region" description="Helical" evidence="1">
    <location>
        <begin position="82"/>
        <end position="105"/>
    </location>
</feature>
<dbReference type="GO" id="GO:0016989">
    <property type="term" value="F:sigma factor antagonist activity"/>
    <property type="evidence" value="ECO:0007669"/>
    <property type="project" value="TreeGrafter"/>
</dbReference>
<evidence type="ECO:0000313" key="4">
    <source>
        <dbReference type="EMBL" id="VAW17979.1"/>
    </source>
</evidence>
<name>A0A3B0U0Q6_9ZZZZ</name>
<dbReference type="Gene3D" id="3.55.50.30">
    <property type="match status" value="1"/>
</dbReference>